<keyword evidence="1" id="KW-1185">Reference proteome</keyword>
<accession>A0A914C3M2</accession>
<dbReference type="WBParaSite" id="ACRNAN_Path_214.g787.t1">
    <property type="protein sequence ID" value="ACRNAN_Path_214.g787.t1"/>
    <property type="gene ID" value="ACRNAN_Path_214.g787"/>
</dbReference>
<dbReference type="AlphaFoldDB" id="A0A914C3M2"/>
<organism evidence="1 2">
    <name type="scientific">Acrobeloides nanus</name>
    <dbReference type="NCBI Taxonomy" id="290746"/>
    <lineage>
        <taxon>Eukaryota</taxon>
        <taxon>Metazoa</taxon>
        <taxon>Ecdysozoa</taxon>
        <taxon>Nematoda</taxon>
        <taxon>Chromadorea</taxon>
        <taxon>Rhabditida</taxon>
        <taxon>Tylenchina</taxon>
        <taxon>Cephalobomorpha</taxon>
        <taxon>Cephaloboidea</taxon>
        <taxon>Cephalobidae</taxon>
        <taxon>Acrobeloides</taxon>
    </lineage>
</organism>
<dbReference type="PANTHER" id="PTHR47510:SF3">
    <property type="entry name" value="ENDO_EXONUCLEASE_PHOSPHATASE DOMAIN-CONTAINING PROTEIN"/>
    <property type="match status" value="1"/>
</dbReference>
<evidence type="ECO:0000313" key="2">
    <source>
        <dbReference type="WBParaSite" id="ACRNAN_Path_214.g787.t1"/>
    </source>
</evidence>
<protein>
    <submittedName>
        <fullName evidence="2">Reverse transcriptase domain-containing protein</fullName>
    </submittedName>
</protein>
<proteinExistence type="predicted"/>
<name>A0A914C3M2_9BILA</name>
<dbReference type="Proteomes" id="UP000887540">
    <property type="component" value="Unplaced"/>
</dbReference>
<dbReference type="SUPFAM" id="SSF56672">
    <property type="entry name" value="DNA/RNA polymerases"/>
    <property type="match status" value="1"/>
</dbReference>
<dbReference type="InterPro" id="IPR043502">
    <property type="entry name" value="DNA/RNA_pol_sf"/>
</dbReference>
<reference evidence="2" key="1">
    <citation type="submission" date="2022-11" db="UniProtKB">
        <authorList>
            <consortium name="WormBaseParasite"/>
        </authorList>
    </citation>
    <scope>IDENTIFICATION</scope>
</reference>
<dbReference type="PANTHER" id="PTHR47510">
    <property type="entry name" value="REVERSE TRANSCRIPTASE DOMAIN-CONTAINING PROTEIN"/>
    <property type="match status" value="1"/>
</dbReference>
<evidence type="ECO:0000313" key="1">
    <source>
        <dbReference type="Proteomes" id="UP000887540"/>
    </source>
</evidence>
<sequence length="272" mass="30756">MKAKKLAYQATKTNKTAENLAAFKRLKRKYKKEIKKAKTQHIQTLFTNAKSSLQFWKCVKEITGNTATCKIPDLETKDLKARTDKEKADLLSSTFEEAFQNPSLLHKPVTPENKDNWLPPCTEIFVLEKISSVPTRKAPRQYGITVRILKTLSNQVSSSVAMLINRSIIEGVFPDGWKHAIVSPIPKITNSTNTGHYRPISLLPIVSKITESHYFNALYPKINPKLHGEQFGFRKHRSTVDALTYFNIIVTDGMEKAGEIAAKPSTPYHTSR</sequence>